<accession>A0ABU4DJT8</accession>
<sequence length="194" mass="21358">MDVAELFAEVRDSLADVFAAIEWAEDEIAAAQRRWPARADALFHSFSLIRPPVELLERLSVEPVYRAYARELLDRVGQEQDTRPGTAVEVCLGLREASLRAPLSHDGFGLYARMWDAAGLPEVDGVTDMRTHYEAISADALDEAETYARRHTSRPDRVLEVAGCCGQHHGVEVACVYADIDQASTDDADGEAVA</sequence>
<dbReference type="RefSeq" id="WP_317505703.1">
    <property type="nucleotide sequence ID" value="NZ_JAWLKI010000040.1"/>
</dbReference>
<evidence type="ECO:0000313" key="1">
    <source>
        <dbReference type="EMBL" id="MDV6310014.1"/>
    </source>
</evidence>
<comment type="caution">
    <text evidence="1">The sequence shown here is derived from an EMBL/GenBank/DDBJ whole genome shotgun (WGS) entry which is preliminary data.</text>
</comment>
<dbReference type="Proteomes" id="UP001185779">
    <property type="component" value="Unassembled WGS sequence"/>
</dbReference>
<keyword evidence="2" id="KW-1185">Reference proteome</keyword>
<gene>
    <name evidence="1" type="ORF">R3P94_22380</name>
</gene>
<evidence type="ECO:0000313" key="2">
    <source>
        <dbReference type="Proteomes" id="UP001185779"/>
    </source>
</evidence>
<proteinExistence type="predicted"/>
<organism evidence="1 2">
    <name type="scientific">Gordonia amicalis</name>
    <dbReference type="NCBI Taxonomy" id="89053"/>
    <lineage>
        <taxon>Bacteria</taxon>
        <taxon>Bacillati</taxon>
        <taxon>Actinomycetota</taxon>
        <taxon>Actinomycetes</taxon>
        <taxon>Mycobacteriales</taxon>
        <taxon>Gordoniaceae</taxon>
        <taxon>Gordonia</taxon>
    </lineage>
</organism>
<reference evidence="1 2" key="1">
    <citation type="submission" date="2023-10" db="EMBL/GenBank/DDBJ databases">
        <title>Development of a sustainable strategy for remediation of hydrocarbon-contaminated territories based on the waste exchange concept.</title>
        <authorList>
            <person name="Krivoruchko A."/>
        </authorList>
    </citation>
    <scope>NUCLEOTIDE SEQUENCE [LARGE SCALE GENOMIC DNA]</scope>
    <source>
        <strain evidence="1 2">IEGM 1266</strain>
    </source>
</reference>
<protein>
    <recommendedName>
        <fullName evidence="3">DUF222 domain-containing protein</fullName>
    </recommendedName>
</protein>
<dbReference type="EMBL" id="JAWLKI010000040">
    <property type="protein sequence ID" value="MDV6310014.1"/>
    <property type="molecule type" value="Genomic_DNA"/>
</dbReference>
<evidence type="ECO:0008006" key="3">
    <source>
        <dbReference type="Google" id="ProtNLM"/>
    </source>
</evidence>
<name>A0ABU4DJT8_9ACTN</name>